<accession>A0A1D3TU47</accession>
<evidence type="ECO:0000313" key="4">
    <source>
        <dbReference type="Proteomes" id="UP000199315"/>
    </source>
</evidence>
<keyword evidence="4" id="KW-1185">Reference proteome</keyword>
<evidence type="ECO:0000313" key="3">
    <source>
        <dbReference type="EMBL" id="SCP97562.1"/>
    </source>
</evidence>
<dbReference type="InterPro" id="IPR026906">
    <property type="entry name" value="LRR_5"/>
</dbReference>
<protein>
    <recommendedName>
        <fullName evidence="2">DUF4214 domain-containing protein</fullName>
    </recommendedName>
</protein>
<evidence type="ECO:0000256" key="1">
    <source>
        <dbReference type="SAM" id="SignalP"/>
    </source>
</evidence>
<dbReference type="InterPro" id="IPR025282">
    <property type="entry name" value="DUF4214"/>
</dbReference>
<feature type="domain" description="DUF4214" evidence="2">
    <location>
        <begin position="408"/>
        <end position="473"/>
    </location>
</feature>
<name>A0A1D3TU47_9FIRM</name>
<dbReference type="InterPro" id="IPR032675">
    <property type="entry name" value="LRR_dom_sf"/>
</dbReference>
<reference evidence="3 4" key="1">
    <citation type="submission" date="2016-09" db="EMBL/GenBank/DDBJ databases">
        <authorList>
            <person name="Capua I."/>
            <person name="De Benedictis P."/>
            <person name="Joannis T."/>
            <person name="Lombin L.H."/>
            <person name="Cattoli G."/>
        </authorList>
    </citation>
    <scope>NUCLEOTIDE SEQUENCE [LARGE SCALE GENOMIC DNA]</scope>
    <source>
        <strain evidence="3 4">GluBS11</strain>
    </source>
</reference>
<dbReference type="Gene3D" id="3.80.10.10">
    <property type="entry name" value="Ribonuclease Inhibitor"/>
    <property type="match status" value="1"/>
</dbReference>
<dbReference type="RefSeq" id="WP_169823662.1">
    <property type="nucleotide sequence ID" value="NZ_FMKA01000011.1"/>
</dbReference>
<dbReference type="InterPro" id="IPR053139">
    <property type="entry name" value="Surface_bspA-like"/>
</dbReference>
<dbReference type="STRING" id="1619234.SAMN05421730_101186"/>
<feature type="chain" id="PRO_5008921807" description="DUF4214 domain-containing protein" evidence="1">
    <location>
        <begin position="24"/>
        <end position="480"/>
    </location>
</feature>
<keyword evidence="1" id="KW-0732">Signal</keyword>
<dbReference type="EMBL" id="FMKA01000011">
    <property type="protein sequence ID" value="SCP97562.1"/>
    <property type="molecule type" value="Genomic_DNA"/>
</dbReference>
<dbReference type="Pfam" id="PF13306">
    <property type="entry name" value="LRR_5"/>
    <property type="match status" value="1"/>
</dbReference>
<feature type="domain" description="DUF4214" evidence="2">
    <location>
        <begin position="282"/>
        <end position="344"/>
    </location>
</feature>
<dbReference type="AlphaFoldDB" id="A0A1D3TU47"/>
<feature type="domain" description="DUF4214" evidence="2">
    <location>
        <begin position="365"/>
        <end position="401"/>
    </location>
</feature>
<proteinExistence type="predicted"/>
<feature type="signal peptide" evidence="1">
    <location>
        <begin position="1"/>
        <end position="23"/>
    </location>
</feature>
<dbReference type="PANTHER" id="PTHR45661">
    <property type="entry name" value="SURFACE ANTIGEN"/>
    <property type="match status" value="1"/>
</dbReference>
<dbReference type="InterPro" id="IPR038255">
    <property type="entry name" value="PBS_linker_sf"/>
</dbReference>
<dbReference type="SUPFAM" id="SSF52058">
    <property type="entry name" value="L domain-like"/>
    <property type="match status" value="1"/>
</dbReference>
<evidence type="ECO:0000259" key="2">
    <source>
        <dbReference type="Pfam" id="PF13946"/>
    </source>
</evidence>
<dbReference type="Gene3D" id="1.10.3130.20">
    <property type="entry name" value="Phycobilisome linker domain"/>
    <property type="match status" value="2"/>
</dbReference>
<dbReference type="Pfam" id="PF13946">
    <property type="entry name" value="DUF4214"/>
    <property type="match status" value="3"/>
</dbReference>
<dbReference type="Proteomes" id="UP000199315">
    <property type="component" value="Unassembled WGS sequence"/>
</dbReference>
<dbReference type="PANTHER" id="PTHR45661:SF3">
    <property type="entry name" value="IG-LIKE DOMAIN-CONTAINING PROTEIN"/>
    <property type="match status" value="1"/>
</dbReference>
<gene>
    <name evidence="3" type="ORF">SAMN05421730_101186</name>
</gene>
<sequence>MLKKICSIMVAVVMMLTIMPAAATESNAGNLDFTVSGGVLTAYTGTAAEVVIPADMGITSIGKSVFQDREEITSVVVPEGVTSIGDGAFWGCTSMKAITLPGSLKSIGRIAFGFCDSLTGINIPNGVTSIGSGAFGSCSSLPGMDLPDSLTRIGTGTFAYCSGFAEIIIPASVTQISDYAFQGCTSLSAVKFMGNAPQIGADVFAVTAEDIKIYYLSRNTGFSDTFGGVAAQAFSGDSDKVNAFVTRLYEKILGRSASSSEINYYADYLTAQLITGADAGRGFVFSPEFTGRKLSNSDYVEVLYQTFMGRASDTDGKVYWSSMLDEGVSRLYVFRGFVESVEFTDICNGYGINRGTVVLTDERDKNLNLTKFVYRLYDKALGRAADEDGLEYYAGEILAGRVTPVNAAQNFIFSDEFQNRNLSDEDYVKVLYTTFMGREFDQDGLDFHLARLASGTGREEILMGFAYSPEFNTIMNGFGL</sequence>
<organism evidence="3 4">
    <name type="scientific">Anaerobium acetethylicum</name>
    <dbReference type="NCBI Taxonomy" id="1619234"/>
    <lineage>
        <taxon>Bacteria</taxon>
        <taxon>Bacillati</taxon>
        <taxon>Bacillota</taxon>
        <taxon>Clostridia</taxon>
        <taxon>Lachnospirales</taxon>
        <taxon>Lachnospiraceae</taxon>
        <taxon>Anaerobium</taxon>
    </lineage>
</organism>